<protein>
    <recommendedName>
        <fullName evidence="3">Lipoprotein</fullName>
    </recommendedName>
</protein>
<evidence type="ECO:0008006" key="3">
    <source>
        <dbReference type="Google" id="ProtNLM"/>
    </source>
</evidence>
<organism evidence="1 2">
    <name type="scientific">Tenacibaculum geojense</name>
    <dbReference type="NCBI Taxonomy" id="915352"/>
    <lineage>
        <taxon>Bacteria</taxon>
        <taxon>Pseudomonadati</taxon>
        <taxon>Bacteroidota</taxon>
        <taxon>Flavobacteriia</taxon>
        <taxon>Flavobacteriales</taxon>
        <taxon>Flavobacteriaceae</taxon>
        <taxon>Tenacibaculum</taxon>
    </lineage>
</organism>
<dbReference type="EMBL" id="JBHTJR010000042">
    <property type="protein sequence ID" value="MFD0992996.1"/>
    <property type="molecule type" value="Genomic_DNA"/>
</dbReference>
<proteinExistence type="predicted"/>
<keyword evidence="2" id="KW-1185">Reference proteome</keyword>
<dbReference type="RefSeq" id="WP_386106821.1">
    <property type="nucleotide sequence ID" value="NZ_JBHTJR010000042.1"/>
</dbReference>
<evidence type="ECO:0000313" key="1">
    <source>
        <dbReference type="EMBL" id="MFD0992996.1"/>
    </source>
</evidence>
<sequence>MVIVSYFKRYFLLLFGISLFFLNCKSEKKQIPKNKRQIEIVSPVNQSYTSQKQIRDTLRSPLIGKTLEYVKSIKPFNSLDYSSTGIHIEPDSNVNFSLGYFNSNSQTVDFLVFLKKHNNDKVVIDVLKLQDEMLLSNKNNRLSTFFCYKDGMQDEEIIAIAKYEEEEFLTKILKAWRADRKTEKIIEIPVEGIKVENMGYGI</sequence>
<dbReference type="Proteomes" id="UP001597062">
    <property type="component" value="Unassembled WGS sequence"/>
</dbReference>
<comment type="caution">
    <text evidence="1">The sequence shown here is derived from an EMBL/GenBank/DDBJ whole genome shotgun (WGS) entry which is preliminary data.</text>
</comment>
<name>A0ABW3JS89_9FLAO</name>
<accession>A0ABW3JS89</accession>
<reference evidence="2" key="1">
    <citation type="journal article" date="2019" name="Int. J. Syst. Evol. Microbiol.">
        <title>The Global Catalogue of Microorganisms (GCM) 10K type strain sequencing project: providing services to taxonomists for standard genome sequencing and annotation.</title>
        <authorList>
            <consortium name="The Broad Institute Genomics Platform"/>
            <consortium name="The Broad Institute Genome Sequencing Center for Infectious Disease"/>
            <person name="Wu L."/>
            <person name="Ma J."/>
        </authorList>
    </citation>
    <scope>NUCLEOTIDE SEQUENCE [LARGE SCALE GENOMIC DNA]</scope>
    <source>
        <strain evidence="2">CCUG 60527</strain>
    </source>
</reference>
<gene>
    <name evidence="1" type="ORF">ACFQ1U_07245</name>
</gene>
<evidence type="ECO:0000313" key="2">
    <source>
        <dbReference type="Proteomes" id="UP001597062"/>
    </source>
</evidence>